<dbReference type="PROSITE" id="PS50994">
    <property type="entry name" value="INTEGRASE"/>
    <property type="match status" value="1"/>
</dbReference>
<comment type="caution">
    <text evidence="2">The sequence shown here is derived from an EMBL/GenBank/DDBJ whole genome shotgun (WGS) entry which is preliminary data.</text>
</comment>
<feature type="domain" description="Integrase catalytic" evidence="1">
    <location>
        <begin position="18"/>
        <end position="117"/>
    </location>
</feature>
<dbReference type="InterPro" id="IPR012337">
    <property type="entry name" value="RNaseH-like_sf"/>
</dbReference>
<reference evidence="2 3" key="1">
    <citation type="journal article" date="2018" name="Pathog. Dis.">
        <title>Whole-genome sequencing based characterization of antimicrobial resistance in Enterococcus.</title>
        <authorList>
            <person name="Tyson G."/>
        </authorList>
    </citation>
    <scope>NUCLEOTIDE SEQUENCE [LARGE SCALE GENOMIC DNA]</scope>
    <source>
        <strain evidence="2 3">CVM N55263</strain>
    </source>
</reference>
<evidence type="ECO:0000313" key="2">
    <source>
        <dbReference type="EMBL" id="PQF20814.1"/>
    </source>
</evidence>
<dbReference type="Gene3D" id="3.30.420.10">
    <property type="entry name" value="Ribonuclease H-like superfamily/Ribonuclease H"/>
    <property type="match status" value="1"/>
</dbReference>
<dbReference type="GO" id="GO:0003676">
    <property type="term" value="F:nucleic acid binding"/>
    <property type="evidence" value="ECO:0007669"/>
    <property type="project" value="InterPro"/>
</dbReference>
<proteinExistence type="predicted"/>
<evidence type="ECO:0000259" key="1">
    <source>
        <dbReference type="PROSITE" id="PS50994"/>
    </source>
</evidence>
<dbReference type="InterPro" id="IPR050900">
    <property type="entry name" value="Transposase_IS3/IS150/IS904"/>
</dbReference>
<dbReference type="SUPFAM" id="SSF53098">
    <property type="entry name" value="Ribonuclease H-like"/>
    <property type="match status" value="1"/>
</dbReference>
<dbReference type="PANTHER" id="PTHR46889">
    <property type="entry name" value="TRANSPOSASE INSF FOR INSERTION SEQUENCE IS3B-RELATED"/>
    <property type="match status" value="1"/>
</dbReference>
<name>A0A2S7RNQ8_ENTMU</name>
<dbReference type="AlphaFoldDB" id="A0A2S7RNQ8"/>
<accession>A0A2S7RNQ8</accession>
<dbReference type="InterPro" id="IPR036397">
    <property type="entry name" value="RNaseH_sf"/>
</dbReference>
<dbReference type="Proteomes" id="UP000237934">
    <property type="component" value="Unassembled WGS sequence"/>
</dbReference>
<sequence length="117" mass="13601">MQKVVPINISVIPGNPPLFHAPILLFKNFKQKNKIWLGHITYIPLKEDTPYLSVFIDVCTRKIFGWAISPRMKEQLVIDSFLQSFGKERSDSGLIIHTDLESQYTSTKFHSEIRKKR</sequence>
<dbReference type="GO" id="GO:0015074">
    <property type="term" value="P:DNA integration"/>
    <property type="evidence" value="ECO:0007669"/>
    <property type="project" value="InterPro"/>
</dbReference>
<protein>
    <recommendedName>
        <fullName evidence="1">Integrase catalytic domain-containing protein</fullName>
    </recommendedName>
</protein>
<dbReference type="EMBL" id="PUAP01000050">
    <property type="protein sequence ID" value="PQF20814.1"/>
    <property type="molecule type" value="Genomic_DNA"/>
</dbReference>
<dbReference type="InterPro" id="IPR001584">
    <property type="entry name" value="Integrase_cat-core"/>
</dbReference>
<gene>
    <name evidence="2" type="ORF">CUS89_14405</name>
</gene>
<dbReference type="PANTHER" id="PTHR46889:SF7">
    <property type="entry name" value="TRANSPOSASE FOR INSERTION SEQUENCE ELEMENT IS904"/>
    <property type="match status" value="1"/>
</dbReference>
<organism evidence="2 3">
    <name type="scientific">Enterococcus mundtii</name>
    <dbReference type="NCBI Taxonomy" id="53346"/>
    <lineage>
        <taxon>Bacteria</taxon>
        <taxon>Bacillati</taxon>
        <taxon>Bacillota</taxon>
        <taxon>Bacilli</taxon>
        <taxon>Lactobacillales</taxon>
        <taxon>Enterococcaceae</taxon>
        <taxon>Enterococcus</taxon>
    </lineage>
</organism>
<evidence type="ECO:0000313" key="3">
    <source>
        <dbReference type="Proteomes" id="UP000237934"/>
    </source>
</evidence>
<dbReference type="Pfam" id="PF00665">
    <property type="entry name" value="rve"/>
    <property type="match status" value="1"/>
</dbReference>